<feature type="transmembrane region" description="Helical" evidence="1">
    <location>
        <begin position="6"/>
        <end position="23"/>
    </location>
</feature>
<feature type="transmembrane region" description="Helical" evidence="1">
    <location>
        <begin position="66"/>
        <end position="83"/>
    </location>
</feature>
<evidence type="ECO:0000256" key="1">
    <source>
        <dbReference type="SAM" id="Phobius"/>
    </source>
</evidence>
<keyword evidence="1" id="KW-0812">Transmembrane</keyword>
<comment type="caution">
    <text evidence="2">The sequence shown here is derived from an EMBL/GenBank/DDBJ whole genome shotgun (WGS) entry which is preliminary data.</text>
</comment>
<accession>X0X1N9</accession>
<name>X0X1N9_9ZZZZ</name>
<keyword evidence="1" id="KW-1133">Transmembrane helix</keyword>
<gene>
    <name evidence="2" type="ORF">S01H1_62804</name>
</gene>
<feature type="transmembrane region" description="Helical" evidence="1">
    <location>
        <begin position="30"/>
        <end position="46"/>
    </location>
</feature>
<proteinExistence type="predicted"/>
<protein>
    <submittedName>
        <fullName evidence="2">Uncharacterized protein</fullName>
    </submittedName>
</protein>
<evidence type="ECO:0000313" key="2">
    <source>
        <dbReference type="EMBL" id="GAG30543.1"/>
    </source>
</evidence>
<keyword evidence="1" id="KW-0472">Membrane</keyword>
<reference evidence="2" key="1">
    <citation type="journal article" date="2014" name="Front. Microbiol.">
        <title>High frequency of phylogenetically diverse reductive dehalogenase-homologous genes in deep subseafloor sedimentary metagenomes.</title>
        <authorList>
            <person name="Kawai M."/>
            <person name="Futagami T."/>
            <person name="Toyoda A."/>
            <person name="Takaki Y."/>
            <person name="Nishi S."/>
            <person name="Hori S."/>
            <person name="Arai W."/>
            <person name="Tsubouchi T."/>
            <person name="Morono Y."/>
            <person name="Uchiyama I."/>
            <person name="Ito T."/>
            <person name="Fujiyama A."/>
            <person name="Inagaki F."/>
            <person name="Takami H."/>
        </authorList>
    </citation>
    <scope>NUCLEOTIDE SEQUENCE</scope>
    <source>
        <strain evidence="2">Expedition CK06-06</strain>
    </source>
</reference>
<dbReference type="AlphaFoldDB" id="X0X1N9"/>
<sequence length="95" mass="10370">LLARSYAVIFLVLYYFLLIRPHAFSVLKQVAAVLSAVIFTVTYIGIEEIARALADGRMLNGARIPEFVFVLIAFLAFVAIILASRKGPGDARTGV</sequence>
<feature type="non-terminal residue" evidence="2">
    <location>
        <position position="1"/>
    </location>
</feature>
<dbReference type="EMBL" id="BARS01041279">
    <property type="protein sequence ID" value="GAG30543.1"/>
    <property type="molecule type" value="Genomic_DNA"/>
</dbReference>
<organism evidence="2">
    <name type="scientific">marine sediment metagenome</name>
    <dbReference type="NCBI Taxonomy" id="412755"/>
    <lineage>
        <taxon>unclassified sequences</taxon>
        <taxon>metagenomes</taxon>
        <taxon>ecological metagenomes</taxon>
    </lineage>
</organism>